<evidence type="ECO:0000313" key="4">
    <source>
        <dbReference type="Proteomes" id="UP000076874"/>
    </source>
</evidence>
<evidence type="ECO:0000259" key="2">
    <source>
        <dbReference type="PROSITE" id="PS50280"/>
    </source>
</evidence>
<dbReference type="AlphaFoldDB" id="A0A167VP27"/>
<feature type="domain" description="SET" evidence="2">
    <location>
        <begin position="111"/>
        <end position="277"/>
    </location>
</feature>
<feature type="compositionally biased region" description="Gly residues" evidence="1">
    <location>
        <begin position="30"/>
        <end position="43"/>
    </location>
</feature>
<dbReference type="OrthoDB" id="5792673at2759"/>
<dbReference type="Proteomes" id="UP000076874">
    <property type="component" value="Unassembled WGS sequence"/>
</dbReference>
<dbReference type="STRING" id="1081102.A0A167VP27"/>
<dbReference type="SUPFAM" id="SSF82199">
    <property type="entry name" value="SET domain"/>
    <property type="match status" value="1"/>
</dbReference>
<reference evidence="3 4" key="1">
    <citation type="journal article" date="2016" name="Genome Biol. Evol.">
        <title>Divergent and convergent evolution of fungal pathogenicity.</title>
        <authorList>
            <person name="Shang Y."/>
            <person name="Xiao G."/>
            <person name="Zheng P."/>
            <person name="Cen K."/>
            <person name="Zhan S."/>
            <person name="Wang C."/>
        </authorList>
    </citation>
    <scope>NUCLEOTIDE SEQUENCE [LARGE SCALE GENOMIC DNA]</scope>
    <source>
        <strain evidence="3 4">RCEF 264</strain>
    </source>
</reference>
<feature type="region of interest" description="Disordered" evidence="1">
    <location>
        <begin position="1"/>
        <end position="52"/>
    </location>
</feature>
<proteinExistence type="predicted"/>
<feature type="compositionally biased region" description="Gly residues" evidence="1">
    <location>
        <begin position="159"/>
        <end position="168"/>
    </location>
</feature>
<dbReference type="PROSITE" id="PS50280">
    <property type="entry name" value="SET"/>
    <property type="match status" value="1"/>
</dbReference>
<dbReference type="Gene3D" id="2.170.270.10">
    <property type="entry name" value="SET domain"/>
    <property type="match status" value="1"/>
</dbReference>
<protein>
    <submittedName>
        <fullName evidence="3">SET domain protein</fullName>
    </submittedName>
</protein>
<sequence>MARDGDKRRGSGGGRGRGGKSTYGPKQRDGGGSGNGNGNGSGPGRKPTVAVPANWPPNITYLTTPFYAGLSPGQRQLLQMQQPGGGDNGRSGGGGVAPLPEIPSILRFGPSPLVTIQTITDPAHPACGQRGLFAARALAPGSFIVPYLGVYHRGSATGGGGGGGGGGTRSNHHAKQHEDSDYDLWLDRVADVAVDAARRGNEARFVNDYRGTGRPRPNAEFREVWDPRRGERGMAVFVLPASRRKRFKGPGVAAPNMGSSRSGGGIAAGEEILVSYGKGFWEMRQKESDETKAAAPPETKDAAATSTTTQAAAETPATADPVADNGSRVPANGGQPTAAAAAAVRKLPLRGWNTLGCS</sequence>
<feature type="region of interest" description="Disordered" evidence="1">
    <location>
        <begin position="159"/>
        <end position="178"/>
    </location>
</feature>
<feature type="compositionally biased region" description="Low complexity" evidence="1">
    <location>
        <begin position="293"/>
        <end position="319"/>
    </location>
</feature>
<evidence type="ECO:0000313" key="3">
    <source>
        <dbReference type="EMBL" id="OAA62836.1"/>
    </source>
</evidence>
<feature type="compositionally biased region" description="Gly residues" evidence="1">
    <location>
        <begin position="11"/>
        <end position="21"/>
    </location>
</feature>
<organism evidence="3 4">
    <name type="scientific">Niveomyces insectorum RCEF 264</name>
    <dbReference type="NCBI Taxonomy" id="1081102"/>
    <lineage>
        <taxon>Eukaryota</taxon>
        <taxon>Fungi</taxon>
        <taxon>Dikarya</taxon>
        <taxon>Ascomycota</taxon>
        <taxon>Pezizomycotina</taxon>
        <taxon>Sordariomycetes</taxon>
        <taxon>Hypocreomycetidae</taxon>
        <taxon>Hypocreales</taxon>
        <taxon>Cordycipitaceae</taxon>
        <taxon>Niveomyces</taxon>
    </lineage>
</organism>
<dbReference type="InterPro" id="IPR046341">
    <property type="entry name" value="SET_dom_sf"/>
</dbReference>
<gene>
    <name evidence="3" type="ORF">SPI_04376</name>
</gene>
<feature type="compositionally biased region" description="Gly residues" evidence="1">
    <location>
        <begin position="83"/>
        <end position="96"/>
    </location>
</feature>
<evidence type="ECO:0000256" key="1">
    <source>
        <dbReference type="SAM" id="MobiDB-lite"/>
    </source>
</evidence>
<name>A0A167VP27_9HYPO</name>
<dbReference type="EMBL" id="AZHD01000006">
    <property type="protein sequence ID" value="OAA62836.1"/>
    <property type="molecule type" value="Genomic_DNA"/>
</dbReference>
<comment type="caution">
    <text evidence="3">The sequence shown here is derived from an EMBL/GenBank/DDBJ whole genome shotgun (WGS) entry which is preliminary data.</text>
</comment>
<feature type="region of interest" description="Disordered" evidence="1">
    <location>
        <begin position="285"/>
        <end position="341"/>
    </location>
</feature>
<feature type="region of interest" description="Disordered" evidence="1">
    <location>
        <begin position="78"/>
        <end position="97"/>
    </location>
</feature>
<dbReference type="InterPro" id="IPR001214">
    <property type="entry name" value="SET_dom"/>
</dbReference>
<accession>A0A167VP27</accession>
<keyword evidence="4" id="KW-1185">Reference proteome</keyword>